<dbReference type="Pfam" id="PF14006">
    <property type="entry name" value="YqzL"/>
    <property type="match status" value="1"/>
</dbReference>
<dbReference type="EMBL" id="JBHUCX010000099">
    <property type="protein sequence ID" value="MFD1677816.1"/>
    <property type="molecule type" value="Genomic_DNA"/>
</dbReference>
<comment type="caution">
    <text evidence="1">The sequence shown here is derived from an EMBL/GenBank/DDBJ whole genome shotgun (WGS) entry which is preliminary data.</text>
</comment>
<sequence length="48" mass="5597">MRDFTWQMFEITGDIDAYLLYRACEVTNSTEDELDTFVEPLSSVEEEG</sequence>
<protein>
    <submittedName>
        <fullName evidence="1">YqzL family protein</fullName>
    </submittedName>
</protein>
<evidence type="ECO:0000313" key="1">
    <source>
        <dbReference type="EMBL" id="MFD1677816.1"/>
    </source>
</evidence>
<evidence type="ECO:0000313" key="2">
    <source>
        <dbReference type="Proteomes" id="UP001597079"/>
    </source>
</evidence>
<keyword evidence="2" id="KW-1185">Reference proteome</keyword>
<dbReference type="RefSeq" id="WP_377945730.1">
    <property type="nucleotide sequence ID" value="NZ_JBHUCX010000099.1"/>
</dbReference>
<organism evidence="1 2">
    <name type="scientific">Alicyclobacillus fodiniaquatilis</name>
    <dbReference type="NCBI Taxonomy" id="1661150"/>
    <lineage>
        <taxon>Bacteria</taxon>
        <taxon>Bacillati</taxon>
        <taxon>Bacillota</taxon>
        <taxon>Bacilli</taxon>
        <taxon>Bacillales</taxon>
        <taxon>Alicyclobacillaceae</taxon>
        <taxon>Alicyclobacillus</taxon>
    </lineage>
</organism>
<dbReference type="InterPro" id="IPR025617">
    <property type="entry name" value="YqzL"/>
</dbReference>
<gene>
    <name evidence="1" type="ORF">ACFSB2_24435</name>
</gene>
<name>A0ABW4JN05_9BACL</name>
<reference evidence="2" key="1">
    <citation type="journal article" date="2019" name="Int. J. Syst. Evol. Microbiol.">
        <title>The Global Catalogue of Microorganisms (GCM) 10K type strain sequencing project: providing services to taxonomists for standard genome sequencing and annotation.</title>
        <authorList>
            <consortium name="The Broad Institute Genomics Platform"/>
            <consortium name="The Broad Institute Genome Sequencing Center for Infectious Disease"/>
            <person name="Wu L."/>
            <person name="Ma J."/>
        </authorList>
    </citation>
    <scope>NUCLEOTIDE SEQUENCE [LARGE SCALE GENOMIC DNA]</scope>
    <source>
        <strain evidence="2">CGMCC 1.12286</strain>
    </source>
</reference>
<dbReference type="Proteomes" id="UP001597079">
    <property type="component" value="Unassembled WGS sequence"/>
</dbReference>
<proteinExistence type="predicted"/>
<accession>A0ABW4JN05</accession>